<name>A0A0F7KRD7_9SPHN</name>
<dbReference type="InterPro" id="IPR007047">
    <property type="entry name" value="Flp_Fap"/>
</dbReference>
<evidence type="ECO:0000313" key="2">
    <source>
        <dbReference type="EMBL" id="AKH41772.1"/>
    </source>
</evidence>
<reference evidence="2" key="1">
    <citation type="submission" date="2015-05" db="EMBL/GenBank/DDBJ databases">
        <title>The complete genome of Altererythrobacter atlanticus strain 26DY36.</title>
        <authorList>
            <person name="Wu Y.-H."/>
            <person name="Cheng H."/>
            <person name="Wu X.-W."/>
        </authorList>
    </citation>
    <scope>NUCLEOTIDE SEQUENCE [LARGE SCALE GENOMIC DNA]</scope>
    <source>
        <strain evidence="2">26DY36</strain>
    </source>
</reference>
<dbReference type="KEGG" id="aay:WYH_00718"/>
<dbReference type="PATRIC" id="fig|1267766.3.peg.724"/>
<sequence>MRKTGFITRLMRDQAGATAIEYGLIVALIVIAIMGALQSMATGSTDIWETISARSTDVMN</sequence>
<protein>
    <submittedName>
        <fullName evidence="2">Flp/Fap pilin component</fullName>
    </submittedName>
</protein>
<gene>
    <name evidence="2" type="ORF">WYH_00718</name>
</gene>
<feature type="transmembrane region" description="Helical" evidence="1">
    <location>
        <begin position="20"/>
        <end position="41"/>
    </location>
</feature>
<dbReference type="AlphaFoldDB" id="A0A0F7KRD7"/>
<dbReference type="Pfam" id="PF04964">
    <property type="entry name" value="Flp_Fap"/>
    <property type="match status" value="1"/>
</dbReference>
<keyword evidence="1" id="KW-0812">Transmembrane</keyword>
<dbReference type="EMBL" id="CP011452">
    <property type="protein sequence ID" value="AKH41772.1"/>
    <property type="molecule type" value="Genomic_DNA"/>
</dbReference>
<dbReference type="STRING" id="1267766.WYH_00718"/>
<dbReference type="Proteomes" id="UP000034392">
    <property type="component" value="Chromosome"/>
</dbReference>
<accession>A0A0F7KRD7</accession>
<proteinExistence type="predicted"/>
<keyword evidence="1" id="KW-1133">Transmembrane helix</keyword>
<keyword evidence="1" id="KW-0472">Membrane</keyword>
<evidence type="ECO:0000313" key="3">
    <source>
        <dbReference type="Proteomes" id="UP000034392"/>
    </source>
</evidence>
<evidence type="ECO:0000256" key="1">
    <source>
        <dbReference type="SAM" id="Phobius"/>
    </source>
</evidence>
<keyword evidence="3" id="KW-1185">Reference proteome</keyword>
<dbReference type="RefSeq" id="WP_244877953.1">
    <property type="nucleotide sequence ID" value="NZ_CP011452.2"/>
</dbReference>
<organism evidence="2 3">
    <name type="scientific">Croceibacterium atlanticum</name>
    <dbReference type="NCBI Taxonomy" id="1267766"/>
    <lineage>
        <taxon>Bacteria</taxon>
        <taxon>Pseudomonadati</taxon>
        <taxon>Pseudomonadota</taxon>
        <taxon>Alphaproteobacteria</taxon>
        <taxon>Sphingomonadales</taxon>
        <taxon>Erythrobacteraceae</taxon>
        <taxon>Croceibacterium</taxon>
    </lineage>
</organism>